<proteinExistence type="predicted"/>
<gene>
    <name evidence="1" type="ORF">CfE428DRAFT_3749</name>
</gene>
<sequence>MNAQFQLLFHADHLKFALIRELDDWRREFDKFREALSFAKSEGAIELPFLVLDEGDLYSESIVTVEPKNRNPMIHDSDELAAFIGRTLHTRDSCRVFFDVLQRCWDMPPPRQEKAVKAFANEHGWEAKIHEPGAYGIVADFTSASS</sequence>
<evidence type="ECO:0000313" key="1">
    <source>
        <dbReference type="EMBL" id="EDY18712.1"/>
    </source>
</evidence>
<dbReference type="RefSeq" id="WP_006981074.1">
    <property type="nucleotide sequence ID" value="NZ_ABVL01000011.1"/>
</dbReference>
<accession>B4D4B1</accession>
<dbReference type="EMBL" id="ABVL01000011">
    <property type="protein sequence ID" value="EDY18712.1"/>
    <property type="molecule type" value="Genomic_DNA"/>
</dbReference>
<dbReference type="AlphaFoldDB" id="B4D4B1"/>
<dbReference type="InParanoid" id="B4D4B1"/>
<keyword evidence="2" id="KW-1185">Reference proteome</keyword>
<organism evidence="1 2">
    <name type="scientific">Chthoniobacter flavus Ellin428</name>
    <dbReference type="NCBI Taxonomy" id="497964"/>
    <lineage>
        <taxon>Bacteria</taxon>
        <taxon>Pseudomonadati</taxon>
        <taxon>Verrucomicrobiota</taxon>
        <taxon>Spartobacteria</taxon>
        <taxon>Chthoniobacterales</taxon>
        <taxon>Chthoniobacteraceae</taxon>
        <taxon>Chthoniobacter</taxon>
    </lineage>
</organism>
<name>B4D4B1_9BACT</name>
<reference evidence="1 2" key="1">
    <citation type="journal article" date="2011" name="J. Bacteriol.">
        <title>Genome sequence of Chthoniobacter flavus Ellin428, an aerobic heterotrophic soil bacterium.</title>
        <authorList>
            <person name="Kant R."/>
            <person name="van Passel M.W."/>
            <person name="Palva A."/>
            <person name="Lucas S."/>
            <person name="Lapidus A."/>
            <person name="Glavina Del Rio T."/>
            <person name="Dalin E."/>
            <person name="Tice H."/>
            <person name="Bruce D."/>
            <person name="Goodwin L."/>
            <person name="Pitluck S."/>
            <person name="Larimer F.W."/>
            <person name="Land M.L."/>
            <person name="Hauser L."/>
            <person name="Sangwan P."/>
            <person name="de Vos W.M."/>
            <person name="Janssen P.H."/>
            <person name="Smidt H."/>
        </authorList>
    </citation>
    <scope>NUCLEOTIDE SEQUENCE [LARGE SCALE GENOMIC DNA]</scope>
    <source>
        <strain evidence="1 2">Ellin428</strain>
    </source>
</reference>
<comment type="caution">
    <text evidence="1">The sequence shown here is derived from an EMBL/GenBank/DDBJ whole genome shotgun (WGS) entry which is preliminary data.</text>
</comment>
<evidence type="ECO:0000313" key="2">
    <source>
        <dbReference type="Proteomes" id="UP000005824"/>
    </source>
</evidence>
<protein>
    <submittedName>
        <fullName evidence="1">Uncharacterized protein</fullName>
    </submittedName>
</protein>
<dbReference type="STRING" id="497964.CfE428DRAFT_3749"/>
<dbReference type="Proteomes" id="UP000005824">
    <property type="component" value="Unassembled WGS sequence"/>
</dbReference>